<evidence type="ECO:0000313" key="3">
    <source>
        <dbReference type="Proteomes" id="UP000216311"/>
    </source>
</evidence>
<accession>A0A255H2U1</accession>
<gene>
    <name evidence="2" type="ORF">CGZ93_08070</name>
</gene>
<name>A0A255H2U1_9ACTN</name>
<dbReference type="InterPro" id="IPR012674">
    <property type="entry name" value="Calycin"/>
</dbReference>
<dbReference type="InterPro" id="IPR014878">
    <property type="entry name" value="THAP4-like_heme-bd"/>
</dbReference>
<comment type="caution">
    <text evidence="2">The sequence shown here is derived from an EMBL/GenBank/DDBJ whole genome shotgun (WGS) entry which is preliminary data.</text>
</comment>
<protein>
    <submittedName>
        <fullName evidence="2">Fatty acid-binding-like protein</fullName>
    </submittedName>
</protein>
<dbReference type="InterPro" id="IPR045165">
    <property type="entry name" value="Nitrobindin"/>
</dbReference>
<dbReference type="CDD" id="cd07828">
    <property type="entry name" value="lipocalin_heme-bd-THAP4-like"/>
    <property type="match status" value="1"/>
</dbReference>
<reference evidence="2 3" key="1">
    <citation type="submission" date="2017-07" db="EMBL/GenBank/DDBJ databases">
        <title>Draft whole genome sequences of clinical Proprionibacteriaceae strains.</title>
        <authorList>
            <person name="Bernier A.-M."/>
            <person name="Bernard K."/>
            <person name="Domingo M.-C."/>
        </authorList>
    </citation>
    <scope>NUCLEOTIDE SEQUENCE [LARGE SCALE GENOMIC DNA]</scope>
    <source>
        <strain evidence="2 3">NML 130396</strain>
    </source>
</reference>
<dbReference type="RefSeq" id="WP_094363633.1">
    <property type="nucleotide sequence ID" value="NZ_NMVQ01000012.1"/>
</dbReference>
<dbReference type="SUPFAM" id="SSF50814">
    <property type="entry name" value="Lipocalins"/>
    <property type="match status" value="1"/>
</dbReference>
<dbReference type="Gene3D" id="2.40.128.20">
    <property type="match status" value="1"/>
</dbReference>
<proteinExistence type="predicted"/>
<organism evidence="2 3">
    <name type="scientific">Enemella dayhoffiae</name>
    <dbReference type="NCBI Taxonomy" id="2016507"/>
    <lineage>
        <taxon>Bacteria</taxon>
        <taxon>Bacillati</taxon>
        <taxon>Actinomycetota</taxon>
        <taxon>Actinomycetes</taxon>
        <taxon>Propionibacteriales</taxon>
        <taxon>Propionibacteriaceae</taxon>
        <taxon>Enemella</taxon>
    </lineage>
</organism>
<evidence type="ECO:0000313" key="2">
    <source>
        <dbReference type="EMBL" id="OYO21889.1"/>
    </source>
</evidence>
<dbReference type="EMBL" id="NMVQ01000012">
    <property type="protein sequence ID" value="OYO21889.1"/>
    <property type="molecule type" value="Genomic_DNA"/>
</dbReference>
<dbReference type="OrthoDB" id="4804006at2"/>
<evidence type="ECO:0000259" key="1">
    <source>
        <dbReference type="Pfam" id="PF08768"/>
    </source>
</evidence>
<dbReference type="PANTHER" id="PTHR15854">
    <property type="entry name" value="THAP4 PROTEIN"/>
    <property type="match status" value="1"/>
</dbReference>
<dbReference type="AlphaFoldDB" id="A0A255H2U1"/>
<keyword evidence="3" id="KW-1185">Reference proteome</keyword>
<dbReference type="Proteomes" id="UP000216311">
    <property type="component" value="Unassembled WGS sequence"/>
</dbReference>
<feature type="domain" description="THAP4-like heme-binding" evidence="1">
    <location>
        <begin position="6"/>
        <end position="155"/>
    </location>
</feature>
<dbReference type="PANTHER" id="PTHR15854:SF4">
    <property type="entry name" value="PEROXYNITRITE ISOMERASE THAP4"/>
    <property type="match status" value="1"/>
</dbReference>
<dbReference type="Pfam" id="PF08768">
    <property type="entry name" value="THAP4_heme-bd"/>
    <property type="match status" value="1"/>
</dbReference>
<sequence length="156" mass="16963">MELHPNLVPLSALLGDFAGHGSGHYPTIPSFEYAEQVSFGHVGKPFLTYRQATQAPDGNPRHAEAGYLRVTDEGTPELVVAMPTGHVEVSTGAMTRTADGFELDLLGEVHATDTAKPVTRARRQITLAGDRLSYRFSMAAMGLDLQEHLVATLHRR</sequence>